<proteinExistence type="predicted"/>
<dbReference type="AlphaFoldDB" id="A0A7W8XN73"/>
<feature type="compositionally biased region" description="Polar residues" evidence="1">
    <location>
        <begin position="11"/>
        <end position="24"/>
    </location>
</feature>
<gene>
    <name evidence="2" type="ORF">GGD50_001073</name>
</gene>
<protein>
    <submittedName>
        <fullName evidence="2">DNA-binding CsgD family transcriptional regulator</fullName>
    </submittedName>
</protein>
<organism evidence="2 3">
    <name type="scientific">Rhizobium paranaense</name>
    <dbReference type="NCBI Taxonomy" id="1650438"/>
    <lineage>
        <taxon>Bacteria</taxon>
        <taxon>Pseudomonadati</taxon>
        <taxon>Pseudomonadota</taxon>
        <taxon>Alphaproteobacteria</taxon>
        <taxon>Hyphomicrobiales</taxon>
        <taxon>Rhizobiaceae</taxon>
        <taxon>Rhizobium/Agrobacterium group</taxon>
        <taxon>Rhizobium</taxon>
    </lineage>
</organism>
<sequence>MAAVVTEHSETSVGMTPVHDSSATAMRHKEESVFRLKAEGKSMDCIAQEAGVSRSTVTRIFRYVERASAG</sequence>
<evidence type="ECO:0000256" key="1">
    <source>
        <dbReference type="SAM" id="MobiDB-lite"/>
    </source>
</evidence>
<dbReference type="Gene3D" id="1.10.10.60">
    <property type="entry name" value="Homeodomain-like"/>
    <property type="match status" value="1"/>
</dbReference>
<accession>A0A7W8XN73</accession>
<evidence type="ECO:0000313" key="3">
    <source>
        <dbReference type="Proteomes" id="UP000549882"/>
    </source>
</evidence>
<comment type="caution">
    <text evidence="2">The sequence shown here is derived from an EMBL/GenBank/DDBJ whole genome shotgun (WGS) entry which is preliminary data.</text>
</comment>
<evidence type="ECO:0000313" key="2">
    <source>
        <dbReference type="EMBL" id="MBB5572497.1"/>
    </source>
</evidence>
<keyword evidence="3" id="KW-1185">Reference proteome</keyword>
<name>A0A7W8XN73_9HYPH</name>
<keyword evidence="2" id="KW-0238">DNA-binding</keyword>
<dbReference type="EMBL" id="JACHBI010000001">
    <property type="protein sequence ID" value="MBB5572497.1"/>
    <property type="molecule type" value="Genomic_DNA"/>
</dbReference>
<dbReference type="Proteomes" id="UP000549882">
    <property type="component" value="Unassembled WGS sequence"/>
</dbReference>
<feature type="region of interest" description="Disordered" evidence="1">
    <location>
        <begin position="1"/>
        <end position="26"/>
    </location>
</feature>
<dbReference type="GO" id="GO:0003677">
    <property type="term" value="F:DNA binding"/>
    <property type="evidence" value="ECO:0007669"/>
    <property type="project" value="UniProtKB-KW"/>
</dbReference>
<reference evidence="2 3" key="1">
    <citation type="submission" date="2020-08" db="EMBL/GenBank/DDBJ databases">
        <title>Genomic Encyclopedia of Type Strains, Phase IV (KMG-V): Genome sequencing to study the core and pangenomes of soil and plant-associated prokaryotes.</title>
        <authorList>
            <person name="Whitman W."/>
        </authorList>
    </citation>
    <scope>NUCLEOTIDE SEQUENCE [LARGE SCALE GENOMIC DNA]</scope>
    <source>
        <strain evidence="2 3">SEMIA 4064</strain>
    </source>
</reference>
<dbReference type="RefSeq" id="WP_107107979.1">
    <property type="nucleotide sequence ID" value="NZ_JACHBI010000001.1"/>
</dbReference>